<dbReference type="Proteomes" id="UP000279029">
    <property type="component" value="Chromosome"/>
</dbReference>
<protein>
    <submittedName>
        <fullName evidence="4">D-xylose transporter subunit periplasmic-binding component of ABC superfamily</fullName>
    </submittedName>
</protein>
<feature type="domain" description="Periplasmic binding protein" evidence="3">
    <location>
        <begin position="50"/>
        <end position="300"/>
    </location>
</feature>
<name>A0A3P7NZS6_9FIRM</name>
<comment type="subcellular location">
    <subcellularLocation>
        <location evidence="1">Cell envelope</location>
    </subcellularLocation>
</comment>
<evidence type="ECO:0000259" key="3">
    <source>
        <dbReference type="Pfam" id="PF13407"/>
    </source>
</evidence>
<sequence length="348" mass="38917">MKLNKKRSRLLLVTVISLGLFLSAIWLIVVVIEKIDKDNNKIVIGYCADNLVIERWQRDQEIFKAKAIELGAEVIVYNANENNETQNRQIRMLIDQEVDVIVVVPYEKDGIKEAIDEARKAGIKVIAYDRLITGVDIDAYISFDNVKVGALQAESLIEQVPTGNYVIINGSPEDNNSYMFNEGYMSVLDDYVGYGEIDIIAEIWAEDWREEPAYDLISRLIEQGEQIDAIIGANDRLAEAAIRALAEAGQAGTVFVAGHDADISACQRIVEGTQHVTIYKPIKKLAEAAATLAVDLAKGQNPHEDETINNGIEDIPYIKLDVMTVTKETMLETVVKDGFHDKEDIYRE</sequence>
<gene>
    <name evidence="4" type="primary">xylF</name>
    <name evidence="4" type="ORF">PATL70BA_2557</name>
</gene>
<evidence type="ECO:0000313" key="4">
    <source>
        <dbReference type="EMBL" id="VDN48455.1"/>
    </source>
</evidence>
<keyword evidence="2" id="KW-0732">Signal</keyword>
<dbReference type="Pfam" id="PF13407">
    <property type="entry name" value="Peripla_BP_4"/>
    <property type="match status" value="1"/>
</dbReference>
<dbReference type="PANTHER" id="PTHR30036:SF1">
    <property type="entry name" value="D-XYLOSE-BINDING PERIPLASMIC PROTEIN"/>
    <property type="match status" value="1"/>
</dbReference>
<dbReference type="InterPro" id="IPR050555">
    <property type="entry name" value="Bact_Solute-Bind_Prot2"/>
</dbReference>
<dbReference type="GO" id="GO:0030246">
    <property type="term" value="F:carbohydrate binding"/>
    <property type="evidence" value="ECO:0007669"/>
    <property type="project" value="TreeGrafter"/>
</dbReference>
<dbReference type="InterPro" id="IPR028082">
    <property type="entry name" value="Peripla_BP_I"/>
</dbReference>
<dbReference type="RefSeq" id="WP_125137587.1">
    <property type="nucleotide sequence ID" value="NZ_LR130778.1"/>
</dbReference>
<reference evidence="4 5" key="1">
    <citation type="submission" date="2018-09" db="EMBL/GenBank/DDBJ databases">
        <authorList>
            <person name="Postec A."/>
        </authorList>
    </citation>
    <scope>NUCLEOTIDE SEQUENCE [LARGE SCALE GENOMIC DNA]</scope>
    <source>
        <strain evidence="4">70B-A</strain>
    </source>
</reference>
<evidence type="ECO:0000256" key="1">
    <source>
        <dbReference type="ARBA" id="ARBA00004196"/>
    </source>
</evidence>
<dbReference type="PANTHER" id="PTHR30036">
    <property type="entry name" value="D-XYLOSE-BINDING PERIPLASMIC PROTEIN"/>
    <property type="match status" value="1"/>
</dbReference>
<dbReference type="Gene3D" id="3.40.50.2300">
    <property type="match status" value="2"/>
</dbReference>
<dbReference type="InterPro" id="IPR025997">
    <property type="entry name" value="SBP_2_dom"/>
</dbReference>
<dbReference type="GO" id="GO:0030288">
    <property type="term" value="C:outer membrane-bounded periplasmic space"/>
    <property type="evidence" value="ECO:0007669"/>
    <property type="project" value="TreeGrafter"/>
</dbReference>
<dbReference type="SUPFAM" id="SSF53822">
    <property type="entry name" value="Periplasmic binding protein-like I"/>
    <property type="match status" value="1"/>
</dbReference>
<organism evidence="4 5">
    <name type="scientific">Petrocella atlantisensis</name>
    <dbReference type="NCBI Taxonomy" id="2173034"/>
    <lineage>
        <taxon>Bacteria</taxon>
        <taxon>Bacillati</taxon>
        <taxon>Bacillota</taxon>
        <taxon>Clostridia</taxon>
        <taxon>Lachnospirales</taxon>
        <taxon>Vallitaleaceae</taxon>
        <taxon>Petrocella</taxon>
    </lineage>
</organism>
<accession>A0A3P7NZS6</accession>
<proteinExistence type="predicted"/>
<dbReference type="KEGG" id="cbar:PATL70BA_2557"/>
<dbReference type="EMBL" id="LR130778">
    <property type="protein sequence ID" value="VDN48455.1"/>
    <property type="molecule type" value="Genomic_DNA"/>
</dbReference>
<dbReference type="OrthoDB" id="9769193at2"/>
<evidence type="ECO:0000256" key="2">
    <source>
        <dbReference type="ARBA" id="ARBA00022729"/>
    </source>
</evidence>
<keyword evidence="5" id="KW-1185">Reference proteome</keyword>
<dbReference type="AlphaFoldDB" id="A0A3P7NZS6"/>
<evidence type="ECO:0000313" key="5">
    <source>
        <dbReference type="Proteomes" id="UP000279029"/>
    </source>
</evidence>